<protein>
    <recommendedName>
        <fullName evidence="5">Type IV pilus assembly protein PilO</fullName>
    </recommendedName>
</protein>
<evidence type="ECO:0000313" key="3">
    <source>
        <dbReference type="EMBL" id="RSL16117.1"/>
    </source>
</evidence>
<name>A0A428MGY3_9BACT</name>
<reference evidence="3 4" key="1">
    <citation type="submission" date="2018-12" db="EMBL/GenBank/DDBJ databases">
        <title>Sequencing of bacterial isolates from soil warming experiment in Harvard Forest, Massachusetts, USA.</title>
        <authorList>
            <person name="Deangelis K."/>
        </authorList>
    </citation>
    <scope>NUCLEOTIDE SEQUENCE [LARGE SCALE GENOMIC DNA]</scope>
    <source>
        <strain evidence="3 4">EB153</strain>
    </source>
</reference>
<keyword evidence="4" id="KW-1185">Reference proteome</keyword>
<evidence type="ECO:0000313" key="4">
    <source>
        <dbReference type="Proteomes" id="UP000269669"/>
    </source>
</evidence>
<keyword evidence="2" id="KW-0472">Membrane</keyword>
<organism evidence="3 4">
    <name type="scientific">Edaphobacter aggregans</name>
    <dbReference type="NCBI Taxonomy" id="570835"/>
    <lineage>
        <taxon>Bacteria</taxon>
        <taxon>Pseudomonadati</taxon>
        <taxon>Acidobacteriota</taxon>
        <taxon>Terriglobia</taxon>
        <taxon>Terriglobales</taxon>
        <taxon>Acidobacteriaceae</taxon>
        <taxon>Edaphobacter</taxon>
    </lineage>
</organism>
<evidence type="ECO:0008006" key="5">
    <source>
        <dbReference type="Google" id="ProtNLM"/>
    </source>
</evidence>
<dbReference type="AlphaFoldDB" id="A0A428MGY3"/>
<feature type="region of interest" description="Disordered" evidence="1">
    <location>
        <begin position="202"/>
        <end position="224"/>
    </location>
</feature>
<dbReference type="Gene3D" id="3.30.70.60">
    <property type="match status" value="1"/>
</dbReference>
<dbReference type="RefSeq" id="WP_221761604.1">
    <property type="nucleotide sequence ID" value="NZ_RSDW01000001.1"/>
</dbReference>
<dbReference type="EMBL" id="RSDW01000001">
    <property type="protein sequence ID" value="RSL16117.1"/>
    <property type="molecule type" value="Genomic_DNA"/>
</dbReference>
<evidence type="ECO:0000256" key="2">
    <source>
        <dbReference type="SAM" id="Phobius"/>
    </source>
</evidence>
<proteinExistence type="predicted"/>
<keyword evidence="2" id="KW-1133">Transmembrane helix</keyword>
<feature type="transmembrane region" description="Helical" evidence="2">
    <location>
        <begin position="29"/>
        <end position="52"/>
    </location>
</feature>
<accession>A0A428MGY3</accession>
<evidence type="ECO:0000256" key="1">
    <source>
        <dbReference type="SAM" id="MobiDB-lite"/>
    </source>
</evidence>
<sequence length="224" mass="24416">MTVATRTAVPQRLQDVSERTRALLTRLNLYYAVVAVLALVNVYLLGHMFFAWRAANSQNADAIAQQTVTMRTAEIAKRPLEGLDAKLAQATADADKFSEKRLPFAYSAVAAELGALAKKQNVKLTRVQYAPAPVLEGGTGALTEVKMDASLSGDYRPLVLFINGLERDKMFYLIEGVTLTGQQTGTVGLRLRLKTYLRPPVGMERSEKTVTTATNEPASGGEPR</sequence>
<dbReference type="InterPro" id="IPR014717">
    <property type="entry name" value="Transl_elong_EF1B/ribsomal_bS6"/>
</dbReference>
<gene>
    <name evidence="3" type="ORF">EDE15_1626</name>
</gene>
<keyword evidence="2" id="KW-0812">Transmembrane</keyword>
<comment type="caution">
    <text evidence="3">The sequence shown here is derived from an EMBL/GenBank/DDBJ whole genome shotgun (WGS) entry which is preliminary data.</text>
</comment>
<dbReference type="Proteomes" id="UP000269669">
    <property type="component" value="Unassembled WGS sequence"/>
</dbReference>